<dbReference type="RefSeq" id="YP_009822353.1">
    <property type="nucleotide sequence ID" value="NC_048185.1"/>
</dbReference>
<organism evidence="2 3">
    <name type="scientific">Gordonia phage Fairfaxidum</name>
    <dbReference type="NCBI Taxonomy" id="2572526"/>
    <lineage>
        <taxon>Viruses</taxon>
        <taxon>Duplodnaviria</taxon>
        <taxon>Heunggongvirae</taxon>
        <taxon>Uroviricota</taxon>
        <taxon>Caudoviricetes</taxon>
        <taxon>Fairfaxidumvirus</taxon>
        <taxon>Fairfaxidumvirus fairfaxidum</taxon>
    </lineage>
</organism>
<sequence length="98" mass="10964">MKRFTIPDHNRLHATMDQLEADGHSNQAAKYRKRYEDAQAAYNSLVELGRHVDVIASITPHYQRGTEIAQFLVEAGWTPPEPMSVDVTADPAEVETAS</sequence>
<protein>
    <submittedName>
        <fullName evidence="2">Uncharacterized protein</fullName>
    </submittedName>
</protein>
<gene>
    <name evidence="2" type="primary">65</name>
    <name evidence="2" type="ORF">SEA_FAIRFAXIDUM_65</name>
</gene>
<dbReference type="KEGG" id="vg:55013849"/>
<reference evidence="2 3" key="1">
    <citation type="submission" date="2019-04" db="EMBL/GenBank/DDBJ databases">
        <authorList>
            <person name="Adelsberg A.K."/>
            <person name="Kohli N."/>
            <person name="Marar C.I."/>
            <person name="Roccamo R.A."/>
            <person name="Shoush J.M."/>
            <person name="Butela K.A."/>
            <person name="Garlena R.A."/>
            <person name="Russell D.A."/>
            <person name="Pope W.H."/>
            <person name="Jacobs-Sera D."/>
            <person name="Hatfull G.F."/>
        </authorList>
    </citation>
    <scope>NUCLEOTIDE SEQUENCE [LARGE SCALE GENOMIC DNA]</scope>
</reference>
<dbReference type="EMBL" id="MK814757">
    <property type="protein sequence ID" value="QCG77648.1"/>
    <property type="molecule type" value="Genomic_DNA"/>
</dbReference>
<feature type="coiled-coil region" evidence="1">
    <location>
        <begin position="21"/>
        <end position="48"/>
    </location>
</feature>
<proteinExistence type="predicted"/>
<keyword evidence="1" id="KW-0175">Coiled coil</keyword>
<evidence type="ECO:0000313" key="2">
    <source>
        <dbReference type="EMBL" id="QCG77648.1"/>
    </source>
</evidence>
<evidence type="ECO:0000256" key="1">
    <source>
        <dbReference type="SAM" id="Coils"/>
    </source>
</evidence>
<name>A0A4D6T6J1_9CAUD</name>
<evidence type="ECO:0000313" key="3">
    <source>
        <dbReference type="Proteomes" id="UP000298794"/>
    </source>
</evidence>
<dbReference type="GeneID" id="55013849"/>
<dbReference type="Proteomes" id="UP000298794">
    <property type="component" value="Segment"/>
</dbReference>
<keyword evidence="3" id="KW-1185">Reference proteome</keyword>
<accession>A0A4D6T6J1</accession>